<feature type="domain" description="DUF4992" evidence="3">
    <location>
        <begin position="1"/>
        <end position="180"/>
    </location>
</feature>
<dbReference type="PROSITE" id="PS51257">
    <property type="entry name" value="PROKAR_LIPOPROTEIN"/>
    <property type="match status" value="1"/>
</dbReference>
<evidence type="ECO:0000256" key="1">
    <source>
        <dbReference type="SAM" id="SignalP"/>
    </source>
</evidence>
<dbReference type="EMBL" id="JAIWWW010000008">
    <property type="protein sequence ID" value="MCA4522412.1"/>
    <property type="molecule type" value="Genomic_DNA"/>
</dbReference>
<proteinExistence type="predicted"/>
<evidence type="ECO:0000259" key="2">
    <source>
        <dbReference type="Pfam" id="PF16318"/>
    </source>
</evidence>
<dbReference type="InterPro" id="IPR011050">
    <property type="entry name" value="Pectin_lyase_fold/virulence"/>
</dbReference>
<dbReference type="InterPro" id="IPR032530">
    <property type="entry name" value="DUF4957"/>
</dbReference>
<comment type="caution">
    <text evidence="5">The sequence shown here is derived from an EMBL/GenBank/DDBJ whole genome shotgun (WGS) entry which is preliminary data.</text>
</comment>
<dbReference type="Pfam" id="PF17161">
    <property type="entry name" value="DUF5123"/>
    <property type="match status" value="1"/>
</dbReference>
<sequence length="479" mass="51963">MKSKMMKIKTKVVGSIACLSMILFMGSCAGDGFDEETFSGGVTNTQLDSPKASDVAFEKLATTENNVKVTWSVVMGAGGYKFSMYIVDDPDHPVAVVKDSIVDGTAVVCPWVEDTNYKVEIAALGNEKLNNTASVSATEISWSTLVAATLVPNGTDLTTYFAEHPVTTGKDTEVAFELEAGGTYYISGDLNFGVNNVQLRGNKTRGNANVKFTAPASIITCGGGLALKFINFDCDVVTDGAFLKFGDVPEEILDTKRTDHGKVTNPMVIQSCNIKAVRKYLVHINGKKYGIQNFAIRNCVIDCYQAADLINFNSSSSIVKDFEISNSTIYSHNQNGSRFLRYGGGQTTSYDGWSRGSMTFISNTFYNLSYSGQSFNGNGWSQTHNEVISKNNLFIDSFSGNFNRRIRMQGTKVAATFENNCYWYNGALPLDETSNRADGDKSNSAYGVDPGFADAANGDFTPSAPEVFAHGSGDPRWLN</sequence>
<dbReference type="RefSeq" id="WP_120069771.1">
    <property type="nucleotide sequence ID" value="NZ_CP183042.1"/>
</dbReference>
<feature type="signal peptide" evidence="1">
    <location>
        <begin position="1"/>
        <end position="29"/>
    </location>
</feature>
<dbReference type="Proteomes" id="UP001197958">
    <property type="component" value="Unassembled WGS sequence"/>
</dbReference>
<name>A0AAW4SGR5_9BACE</name>
<accession>A0AAW4SGR5</accession>
<dbReference type="InterPro" id="IPR033427">
    <property type="entry name" value="DUF5123"/>
</dbReference>
<feature type="chain" id="PRO_5043969231" evidence="1">
    <location>
        <begin position="30"/>
        <end position="479"/>
    </location>
</feature>
<keyword evidence="1" id="KW-0732">Signal</keyword>
<dbReference type="Pfam" id="PF16318">
    <property type="entry name" value="DUF4957"/>
    <property type="match status" value="1"/>
</dbReference>
<dbReference type="InterPro" id="IPR032155">
    <property type="entry name" value="DUF4992"/>
</dbReference>
<evidence type="ECO:0000313" key="5">
    <source>
        <dbReference type="EMBL" id="MCA4522412.1"/>
    </source>
</evidence>
<evidence type="ECO:0000259" key="3">
    <source>
        <dbReference type="Pfam" id="PF16383"/>
    </source>
</evidence>
<feature type="domain" description="DUF5123" evidence="4">
    <location>
        <begin position="360"/>
        <end position="477"/>
    </location>
</feature>
<protein>
    <submittedName>
        <fullName evidence="5">DUF4957 domain-containing protein</fullName>
    </submittedName>
</protein>
<gene>
    <name evidence="5" type="ORF">LDZ35_04200</name>
</gene>
<dbReference type="AlphaFoldDB" id="A0AAW4SGR5"/>
<evidence type="ECO:0000259" key="4">
    <source>
        <dbReference type="Pfam" id="PF17161"/>
    </source>
</evidence>
<feature type="domain" description="DUF4957" evidence="2">
    <location>
        <begin position="182"/>
        <end position="331"/>
    </location>
</feature>
<reference evidence="5" key="1">
    <citation type="submission" date="2023-08" db="EMBL/GenBank/DDBJ databases">
        <title>Mucin Metabolism Genes Underlie the Key Renovations of Bacteroides xylanisolvens Genomes in Captive Great Apes.</title>
        <authorList>
            <person name="Nishida A.H."/>
        </authorList>
    </citation>
    <scope>NUCLEOTIDE SEQUENCE</scope>
    <source>
        <strain evidence="5">P19.10B</strain>
    </source>
</reference>
<dbReference type="SUPFAM" id="SSF51126">
    <property type="entry name" value="Pectin lyase-like"/>
    <property type="match status" value="1"/>
</dbReference>
<dbReference type="Pfam" id="PF16383">
    <property type="entry name" value="DUF4992"/>
    <property type="match status" value="1"/>
</dbReference>
<evidence type="ECO:0000313" key="6">
    <source>
        <dbReference type="Proteomes" id="UP001197958"/>
    </source>
</evidence>
<organism evidence="5 6">
    <name type="scientific">Bacteroides xylanisolvens</name>
    <dbReference type="NCBI Taxonomy" id="371601"/>
    <lineage>
        <taxon>Bacteria</taxon>
        <taxon>Pseudomonadati</taxon>
        <taxon>Bacteroidota</taxon>
        <taxon>Bacteroidia</taxon>
        <taxon>Bacteroidales</taxon>
        <taxon>Bacteroidaceae</taxon>
        <taxon>Bacteroides</taxon>
    </lineage>
</organism>